<name>W6TEB2_HOLOB</name>
<proteinExistence type="predicted"/>
<gene>
    <name evidence="1" type="ORF">P618_200518</name>
</gene>
<evidence type="ECO:0000313" key="1">
    <source>
        <dbReference type="EMBL" id="ETZ07286.1"/>
    </source>
</evidence>
<dbReference type="Proteomes" id="UP000019112">
    <property type="component" value="Unassembled WGS sequence"/>
</dbReference>
<evidence type="ECO:0000313" key="2">
    <source>
        <dbReference type="Proteomes" id="UP000019112"/>
    </source>
</evidence>
<dbReference type="RefSeq" id="WP_021827124.1">
    <property type="nucleotide sequence ID" value="NZ_AWTR02000054.1"/>
</dbReference>
<protein>
    <submittedName>
        <fullName evidence="1">Uncharacterized protein</fullName>
    </submittedName>
</protein>
<comment type="caution">
    <text evidence="1">The sequence shown here is derived from an EMBL/GenBank/DDBJ whole genome shotgun (WGS) entry which is preliminary data.</text>
</comment>
<sequence length="105" mass="11913">MGIIDTRFNPVEELDWPKLFAQHHPDISEQTFFQLMNTPEVETDSKKCAQCISKLNMSSFPVIAIFKVNQKNTKPLVDVILGNPSHIKLLSQALKAKLYTKSTPK</sequence>
<dbReference type="AlphaFoldDB" id="W6TEB2"/>
<reference evidence="1 2" key="1">
    <citation type="journal article" date="2014" name="FEMS Microbiol. Lett.">
        <title>Draft genome sequences of three Holospora species (Holospora obtusa, Holospora undulata, and Holospora elegans), endonuclear symbiotic bacteria of the ciliate Paramecium caudatum.</title>
        <authorList>
            <person name="Dohra H."/>
            <person name="Tanaka K."/>
            <person name="Suzuki T."/>
            <person name="Fujishima M."/>
            <person name="Suzuki H."/>
        </authorList>
    </citation>
    <scope>NUCLEOTIDE SEQUENCE [LARGE SCALE GENOMIC DNA]</scope>
    <source>
        <strain evidence="1 2">F1</strain>
    </source>
</reference>
<keyword evidence="2" id="KW-1185">Reference proteome</keyword>
<dbReference type="EMBL" id="AWTR02000054">
    <property type="protein sequence ID" value="ETZ07286.1"/>
    <property type="molecule type" value="Genomic_DNA"/>
</dbReference>
<accession>W6TEB2</accession>
<organism evidence="1 2">
    <name type="scientific">Holospora obtusa F1</name>
    <dbReference type="NCBI Taxonomy" id="1399147"/>
    <lineage>
        <taxon>Bacteria</taxon>
        <taxon>Pseudomonadati</taxon>
        <taxon>Pseudomonadota</taxon>
        <taxon>Alphaproteobacteria</taxon>
        <taxon>Holosporales</taxon>
        <taxon>Holosporaceae</taxon>
        <taxon>Holospora</taxon>
    </lineage>
</organism>